<keyword evidence="8" id="KW-0408">Iron</keyword>
<accession>A0A1I3X0D1</accession>
<evidence type="ECO:0000313" key="14">
    <source>
        <dbReference type="Proteomes" id="UP000199598"/>
    </source>
</evidence>
<proteinExistence type="inferred from homology"/>
<evidence type="ECO:0000256" key="8">
    <source>
        <dbReference type="ARBA" id="ARBA00023004"/>
    </source>
</evidence>
<evidence type="ECO:0000259" key="12">
    <source>
        <dbReference type="Pfam" id="PF01568"/>
    </source>
</evidence>
<dbReference type="CDD" id="cd02767">
    <property type="entry name" value="MopB_ydeP"/>
    <property type="match status" value="1"/>
</dbReference>
<evidence type="ECO:0000256" key="4">
    <source>
        <dbReference type="ARBA" id="ARBA00022485"/>
    </source>
</evidence>
<organism evidence="13 14">
    <name type="scientific">Pseudovibrio ascidiaceicola</name>
    <dbReference type="NCBI Taxonomy" id="285279"/>
    <lineage>
        <taxon>Bacteria</taxon>
        <taxon>Pseudomonadati</taxon>
        <taxon>Pseudomonadota</taxon>
        <taxon>Alphaproteobacteria</taxon>
        <taxon>Hyphomicrobiales</taxon>
        <taxon>Stappiaceae</taxon>
        <taxon>Pseudovibrio</taxon>
    </lineage>
</organism>
<reference evidence="13 14" key="1">
    <citation type="submission" date="2016-10" db="EMBL/GenBank/DDBJ databases">
        <authorList>
            <person name="Varghese N."/>
            <person name="Submissions S."/>
        </authorList>
    </citation>
    <scope>NUCLEOTIDE SEQUENCE [LARGE SCALE GENOMIC DNA]</scope>
    <source>
        <strain evidence="13 14">DSM 16392</strain>
    </source>
</reference>
<evidence type="ECO:0000256" key="6">
    <source>
        <dbReference type="ARBA" id="ARBA00022723"/>
    </source>
</evidence>
<keyword evidence="5" id="KW-0500">Molybdenum</keyword>
<evidence type="ECO:0000256" key="3">
    <source>
        <dbReference type="ARBA" id="ARBA00010312"/>
    </source>
</evidence>
<evidence type="ECO:0000259" key="11">
    <source>
        <dbReference type="Pfam" id="PF00384"/>
    </source>
</evidence>
<evidence type="ECO:0000256" key="9">
    <source>
        <dbReference type="ARBA" id="ARBA00023014"/>
    </source>
</evidence>
<dbReference type="PANTHER" id="PTHR43105:SF4">
    <property type="entry name" value="PROTEIN YDEP"/>
    <property type="match status" value="1"/>
</dbReference>
<evidence type="ECO:0000256" key="1">
    <source>
        <dbReference type="ARBA" id="ARBA00001942"/>
    </source>
</evidence>
<dbReference type="PANTHER" id="PTHR43105">
    <property type="entry name" value="RESPIRATORY NITRATE REDUCTASE"/>
    <property type="match status" value="1"/>
</dbReference>
<dbReference type="RefSeq" id="WP_093517490.1">
    <property type="nucleotide sequence ID" value="NZ_FOSK01000002.1"/>
</dbReference>
<evidence type="ECO:0000256" key="5">
    <source>
        <dbReference type="ARBA" id="ARBA00022505"/>
    </source>
</evidence>
<feature type="domain" description="Molybdopterin oxidoreductase" evidence="11">
    <location>
        <begin position="119"/>
        <end position="493"/>
    </location>
</feature>
<evidence type="ECO:0000256" key="7">
    <source>
        <dbReference type="ARBA" id="ARBA00023002"/>
    </source>
</evidence>
<dbReference type="InterPro" id="IPR041953">
    <property type="entry name" value="YdeP_MopB"/>
</dbReference>
<comment type="similarity">
    <text evidence="3">Belongs to the prokaryotic molybdopterin-containing oxidoreductase family.</text>
</comment>
<gene>
    <name evidence="13" type="ORF">SAMN04488518_102297</name>
</gene>
<dbReference type="Proteomes" id="UP000199598">
    <property type="component" value="Unassembled WGS sequence"/>
</dbReference>
<keyword evidence="7" id="KW-0560">Oxidoreductase</keyword>
<feature type="domain" description="Molybdopterin dinucleotide-binding" evidence="12">
    <location>
        <begin position="646"/>
        <end position="753"/>
    </location>
</feature>
<keyword evidence="6" id="KW-0479">Metal-binding</keyword>
<comment type="cofactor">
    <cofactor evidence="1">
        <name>Mo-bis(molybdopterin guanine dinucleotide)</name>
        <dbReference type="ChEBI" id="CHEBI:60539"/>
    </cofactor>
</comment>
<evidence type="ECO:0000256" key="2">
    <source>
        <dbReference type="ARBA" id="ARBA00001966"/>
    </source>
</evidence>
<dbReference type="Pfam" id="PF00384">
    <property type="entry name" value="Molybdopterin"/>
    <property type="match status" value="1"/>
</dbReference>
<dbReference type="InterPro" id="IPR037951">
    <property type="entry name" value="MopB_CT_YdeP"/>
</dbReference>
<dbReference type="InterPro" id="IPR050123">
    <property type="entry name" value="Prok_molybdopt-oxidoreductase"/>
</dbReference>
<dbReference type="InterPro" id="IPR010046">
    <property type="entry name" value="Mopterin_OxRdtse_a_bac"/>
</dbReference>
<dbReference type="Pfam" id="PF01568">
    <property type="entry name" value="Molydop_binding"/>
    <property type="match status" value="1"/>
</dbReference>
<name>A0A1I3X0D1_9HYPH</name>
<dbReference type="Gene3D" id="3.40.228.10">
    <property type="entry name" value="Dimethylsulfoxide Reductase, domain 2"/>
    <property type="match status" value="1"/>
</dbReference>
<dbReference type="NCBIfam" id="TIGR01701">
    <property type="entry name" value="Fdhalpha-like"/>
    <property type="match status" value="1"/>
</dbReference>
<keyword evidence="14" id="KW-1185">Reference proteome</keyword>
<dbReference type="EMBL" id="FOSK01000002">
    <property type="protein sequence ID" value="SFK13074.1"/>
    <property type="molecule type" value="Genomic_DNA"/>
</dbReference>
<dbReference type="SUPFAM" id="SSF53706">
    <property type="entry name" value="Formate dehydrogenase/DMSO reductase, domains 1-3"/>
    <property type="match status" value="1"/>
</dbReference>
<dbReference type="Gene3D" id="3.40.50.740">
    <property type="match status" value="1"/>
</dbReference>
<dbReference type="CDD" id="cd02787">
    <property type="entry name" value="MopB_CT_ydeP"/>
    <property type="match status" value="1"/>
</dbReference>
<feature type="region of interest" description="Disordered" evidence="10">
    <location>
        <begin position="744"/>
        <end position="764"/>
    </location>
</feature>
<evidence type="ECO:0000313" key="13">
    <source>
        <dbReference type="EMBL" id="SFK13074.1"/>
    </source>
</evidence>
<comment type="cofactor">
    <cofactor evidence="2">
        <name>[4Fe-4S] cluster</name>
        <dbReference type="ChEBI" id="CHEBI:49883"/>
    </cofactor>
</comment>
<protein>
    <submittedName>
        <fullName evidence="13">Formate dehydrogenase F4A subunit</fullName>
    </submittedName>
</protein>
<keyword evidence="4" id="KW-0004">4Fe-4S</keyword>
<dbReference type="SUPFAM" id="SSF50692">
    <property type="entry name" value="ADC-like"/>
    <property type="match status" value="1"/>
</dbReference>
<dbReference type="PIRSF" id="PIRSF000144">
    <property type="entry name" value="CbbBc"/>
    <property type="match status" value="1"/>
</dbReference>
<dbReference type="InterPro" id="IPR009010">
    <property type="entry name" value="Asp_de-COase-like_dom_sf"/>
</dbReference>
<comment type="caution">
    <text evidence="13">The sequence shown here is derived from an EMBL/GenBank/DDBJ whole genome shotgun (WGS) entry which is preliminary data.</text>
</comment>
<keyword evidence="9" id="KW-0411">Iron-sulfur</keyword>
<evidence type="ECO:0000256" key="10">
    <source>
        <dbReference type="SAM" id="MobiDB-lite"/>
    </source>
</evidence>
<dbReference type="InterPro" id="IPR006656">
    <property type="entry name" value="Mopterin_OxRdtase"/>
</dbReference>
<dbReference type="InterPro" id="IPR006657">
    <property type="entry name" value="MoPterin_dinucl-bd_dom"/>
</dbReference>
<sequence>MSDTIIAKKSTAPAGGWGAVWSCGQALLQNTSLTSGIQTVLKTNQPDGFIGPGCAWVDPEKASSIEFCENGVKAVAAEMTDKRVTDSFFQEYTVSELQTFSDIDLEDQGRLSAPLRYNRITDRYNEISWAEAFKEIGAELRGIKDPKEVVFYTSGHASNEAAFLYQLFGRVYGSTNFPSSSNMCHEASGIALEEAIGSGLATVRLEDFSKADAIFVFGHNPGATDPRMLPVLRAATQRGAHVVSFNPLKERGLERYADPKNQLEMMRFGSAPVASHFFTPKLGGDMAAVRGMVKTILAWDYERILTHSHIDRVFIEENCNGFESYEKALELTPWKEIEDQSGLSRDEIERAAAIYVQADRPIITWGTGISQHKHSVATIREMMNLLFIRGNVGKRGAGACPMPGHANTQGIRRMGITSDPSEEFLTSLQQAFEFEPPMDAGVDAVESIKMMNEGKLRVFMSLGGNFTRSAPDTNLTEEAIRKCRLTVSIATKLNRSHLMTGALSYILPSLGRTEYDDQRSGEQMVTVEDSLSRIHGSTGVNPPASDLLMSEPAIIAGLARATVGNKVVNWTHYIENYDRIREKIEEVLPEFAGFNGQVRTPGGFYLSNPIADRRWATKSGKAEFSGYSLPLATSAQQTSRAPKLTFTLQSLRSNDQFNTTVYTLNDRYRGISGGRKVVFMNPIDMRRAGVSKGEKVDIGTVSEDGRNRRALDFQVVPYDMPQGCIASYFPEVNVLVPVYSVGDQSGTPTSKAIPVSLSKSRRRS</sequence>